<gene>
    <name evidence="2" type="ORF">EXIGLDRAFT_753567</name>
</gene>
<sequence length="149" mass="16902">MAPSPLTLTALADTDAPPPGSLPMLSPDMPAPLEPEHPAHLAHKRRLVNICKCVMQAMEGKKWDAAVDNLRDAFALIDEMYLLEHFTKTDYRYRLQGLTRLCDSIRVETRVRARDIDAMCKDANRKLEGLKVNAMQVDEDEEENRNPFV</sequence>
<name>A0A165DML4_EXIGL</name>
<dbReference type="AlphaFoldDB" id="A0A165DML4"/>
<keyword evidence="3" id="KW-1185">Reference proteome</keyword>
<evidence type="ECO:0000313" key="3">
    <source>
        <dbReference type="Proteomes" id="UP000077266"/>
    </source>
</evidence>
<evidence type="ECO:0000313" key="2">
    <source>
        <dbReference type="EMBL" id="KZV84915.1"/>
    </source>
</evidence>
<accession>A0A165DML4</accession>
<dbReference type="Proteomes" id="UP000077266">
    <property type="component" value="Unassembled WGS sequence"/>
</dbReference>
<proteinExistence type="predicted"/>
<dbReference type="InParanoid" id="A0A165DML4"/>
<reference evidence="2 3" key="1">
    <citation type="journal article" date="2016" name="Mol. Biol. Evol.">
        <title>Comparative Genomics of Early-Diverging Mushroom-Forming Fungi Provides Insights into the Origins of Lignocellulose Decay Capabilities.</title>
        <authorList>
            <person name="Nagy L.G."/>
            <person name="Riley R."/>
            <person name="Tritt A."/>
            <person name="Adam C."/>
            <person name="Daum C."/>
            <person name="Floudas D."/>
            <person name="Sun H."/>
            <person name="Yadav J.S."/>
            <person name="Pangilinan J."/>
            <person name="Larsson K.H."/>
            <person name="Matsuura K."/>
            <person name="Barry K."/>
            <person name="Labutti K."/>
            <person name="Kuo R."/>
            <person name="Ohm R.A."/>
            <person name="Bhattacharya S.S."/>
            <person name="Shirouzu T."/>
            <person name="Yoshinaga Y."/>
            <person name="Martin F.M."/>
            <person name="Grigoriev I.V."/>
            <person name="Hibbett D.S."/>
        </authorList>
    </citation>
    <scope>NUCLEOTIDE SEQUENCE [LARGE SCALE GENOMIC DNA]</scope>
    <source>
        <strain evidence="2 3">HHB12029</strain>
    </source>
</reference>
<protein>
    <submittedName>
        <fullName evidence="2">Uncharacterized protein</fullName>
    </submittedName>
</protein>
<feature type="region of interest" description="Disordered" evidence="1">
    <location>
        <begin position="1"/>
        <end position="33"/>
    </location>
</feature>
<dbReference type="EMBL" id="KV426206">
    <property type="protein sequence ID" value="KZV84915.1"/>
    <property type="molecule type" value="Genomic_DNA"/>
</dbReference>
<evidence type="ECO:0000256" key="1">
    <source>
        <dbReference type="SAM" id="MobiDB-lite"/>
    </source>
</evidence>
<organism evidence="2 3">
    <name type="scientific">Exidia glandulosa HHB12029</name>
    <dbReference type="NCBI Taxonomy" id="1314781"/>
    <lineage>
        <taxon>Eukaryota</taxon>
        <taxon>Fungi</taxon>
        <taxon>Dikarya</taxon>
        <taxon>Basidiomycota</taxon>
        <taxon>Agaricomycotina</taxon>
        <taxon>Agaricomycetes</taxon>
        <taxon>Auriculariales</taxon>
        <taxon>Exidiaceae</taxon>
        <taxon>Exidia</taxon>
    </lineage>
</organism>